<dbReference type="AlphaFoldDB" id="A6TSE8"/>
<evidence type="ECO:0000256" key="6">
    <source>
        <dbReference type="ARBA" id="ARBA00023125"/>
    </source>
</evidence>
<dbReference type="Gene3D" id="3.40.50.2300">
    <property type="match status" value="1"/>
</dbReference>
<proteinExistence type="predicted"/>
<keyword evidence="14" id="KW-1185">Reference proteome</keyword>
<dbReference type="PANTHER" id="PTHR45526:SF1">
    <property type="entry name" value="TRANSCRIPTIONAL REGULATORY PROTEIN DCUR-RELATED"/>
    <property type="match status" value="1"/>
</dbReference>
<evidence type="ECO:0000256" key="4">
    <source>
        <dbReference type="ARBA" id="ARBA00023012"/>
    </source>
</evidence>
<comment type="function">
    <text evidence="9">May play the central regulatory role in sporulation. It may be an element of the effector pathway responsible for the activation of sporulation genes in response to nutritional stress. Spo0A may act in concert with spo0H (a sigma factor) to control the expression of some genes that are critical to the sporulation process.</text>
</comment>
<organism evidence="13 14">
    <name type="scientific">Alkaliphilus metalliredigens (strain QYMF)</name>
    <dbReference type="NCBI Taxonomy" id="293826"/>
    <lineage>
        <taxon>Bacteria</taxon>
        <taxon>Bacillati</taxon>
        <taxon>Bacillota</taxon>
        <taxon>Clostridia</taxon>
        <taxon>Peptostreptococcales</taxon>
        <taxon>Natronincolaceae</taxon>
        <taxon>Alkaliphilus</taxon>
    </lineage>
</organism>
<evidence type="ECO:0000259" key="12">
    <source>
        <dbReference type="PROSITE" id="PS50110"/>
    </source>
</evidence>
<dbReference type="GO" id="GO:0000156">
    <property type="term" value="F:phosphorelay response regulator activity"/>
    <property type="evidence" value="ECO:0007669"/>
    <property type="project" value="TreeGrafter"/>
</dbReference>
<accession>A6TSE8</accession>
<keyword evidence="6 10" id="KW-0238">DNA-binding</keyword>
<dbReference type="PIRSF" id="PIRSF006171">
    <property type="entry name" value="RR_citrat_malat"/>
    <property type="match status" value="1"/>
</dbReference>
<dbReference type="CDD" id="cd19925">
    <property type="entry name" value="REC_citrate_TCS"/>
    <property type="match status" value="1"/>
</dbReference>
<dbReference type="SUPFAM" id="SSF52172">
    <property type="entry name" value="CheY-like"/>
    <property type="match status" value="1"/>
</dbReference>
<gene>
    <name evidence="13" type="ordered locus">Amet_2966</name>
</gene>
<dbReference type="STRING" id="293826.Amet_2966"/>
<evidence type="ECO:0000256" key="2">
    <source>
        <dbReference type="ARBA" id="ARBA00022490"/>
    </source>
</evidence>
<sequence>MINVLIVEDDPMVLQLNKRYVESINGFKVVATATDGEKALELLKTNPIELIILDVYMPKLDGIGFLKEMRKRFFKADVILVTASKEAESIDDVFKLGAVDYLIKPFEYERLKSSLENYRGRYELLKGKNVIQQEDLDRITKQNNKSPENRLQKGLHKRTLERIRCFMELNKEAYFTSEEVAEKMKVSRVTVRKYLEYLVEIDELQLEIEYGSIGRPRHLYKYIIRNERC</sequence>
<dbReference type="RefSeq" id="WP_012064084.1">
    <property type="nucleotide sequence ID" value="NC_009633.1"/>
</dbReference>
<dbReference type="GO" id="GO:0003700">
    <property type="term" value="F:DNA-binding transcription factor activity"/>
    <property type="evidence" value="ECO:0007669"/>
    <property type="project" value="InterPro"/>
</dbReference>
<name>A6TSE8_ALKMQ</name>
<dbReference type="OrthoDB" id="9759232at2"/>
<dbReference type="InterPro" id="IPR024187">
    <property type="entry name" value="Sig_transdc_resp-reg_cit/mal"/>
</dbReference>
<keyword evidence="8 10" id="KW-0804">Transcription</keyword>
<dbReference type="GO" id="GO:0003677">
    <property type="term" value="F:DNA binding"/>
    <property type="evidence" value="ECO:0007669"/>
    <property type="project" value="UniProtKB-KW"/>
</dbReference>
<dbReference type="Pfam" id="PF00072">
    <property type="entry name" value="Response_reg"/>
    <property type="match status" value="1"/>
</dbReference>
<dbReference type="GO" id="GO:0005737">
    <property type="term" value="C:cytoplasm"/>
    <property type="evidence" value="ECO:0007669"/>
    <property type="project" value="UniProtKB-SubCell"/>
</dbReference>
<dbReference type="Gene3D" id="1.10.10.10">
    <property type="entry name" value="Winged helix-like DNA-binding domain superfamily/Winged helix DNA-binding domain"/>
    <property type="match status" value="1"/>
</dbReference>
<evidence type="ECO:0000313" key="13">
    <source>
        <dbReference type="EMBL" id="ABR49116.1"/>
    </source>
</evidence>
<dbReference type="KEGG" id="amt:Amet_2966"/>
<protein>
    <recommendedName>
        <fullName evidence="10">Transcriptional regulatory protein</fullName>
    </recommendedName>
</protein>
<keyword evidence="2 10" id="KW-0963">Cytoplasm</keyword>
<dbReference type="Pfam" id="PF20714">
    <property type="entry name" value="HTH_64"/>
    <property type="match status" value="1"/>
</dbReference>
<keyword evidence="7 10" id="KW-0010">Activator</keyword>
<dbReference type="EMBL" id="CP000724">
    <property type="protein sequence ID" value="ABR49116.1"/>
    <property type="molecule type" value="Genomic_DNA"/>
</dbReference>
<dbReference type="SMART" id="SM00448">
    <property type="entry name" value="REC"/>
    <property type="match status" value="1"/>
</dbReference>
<dbReference type="PANTHER" id="PTHR45526">
    <property type="entry name" value="TRANSCRIPTIONAL REGULATORY PROTEIN DPIA"/>
    <property type="match status" value="1"/>
</dbReference>
<feature type="domain" description="Response regulatory" evidence="12">
    <location>
        <begin position="3"/>
        <end position="119"/>
    </location>
</feature>
<evidence type="ECO:0000313" key="14">
    <source>
        <dbReference type="Proteomes" id="UP000001572"/>
    </source>
</evidence>
<dbReference type="eggNOG" id="COG4565">
    <property type="taxonomic scope" value="Bacteria"/>
</dbReference>
<keyword evidence="3 11" id="KW-0597">Phosphoprotein</keyword>
<evidence type="ECO:0000256" key="3">
    <source>
        <dbReference type="ARBA" id="ARBA00022553"/>
    </source>
</evidence>
<dbReference type="InterPro" id="IPR051271">
    <property type="entry name" value="2C-system_Tx_regulators"/>
</dbReference>
<evidence type="ECO:0000256" key="8">
    <source>
        <dbReference type="ARBA" id="ARBA00023163"/>
    </source>
</evidence>
<comment type="subcellular location">
    <subcellularLocation>
        <location evidence="1 10">Cytoplasm</location>
    </subcellularLocation>
</comment>
<reference evidence="14" key="1">
    <citation type="journal article" date="2016" name="Genome Announc.">
        <title>Complete genome sequence of Alkaliphilus metalliredigens strain QYMF, an alkaliphilic and metal-reducing bacterium isolated from borax-contaminated leachate ponds.</title>
        <authorList>
            <person name="Hwang C."/>
            <person name="Copeland A."/>
            <person name="Lucas S."/>
            <person name="Lapidus A."/>
            <person name="Barry K."/>
            <person name="Detter J.C."/>
            <person name="Glavina Del Rio T."/>
            <person name="Hammon N."/>
            <person name="Israni S."/>
            <person name="Dalin E."/>
            <person name="Tice H."/>
            <person name="Pitluck S."/>
            <person name="Chertkov O."/>
            <person name="Brettin T."/>
            <person name="Bruce D."/>
            <person name="Han C."/>
            <person name="Schmutz J."/>
            <person name="Larimer F."/>
            <person name="Land M.L."/>
            <person name="Hauser L."/>
            <person name="Kyrpides N."/>
            <person name="Mikhailova N."/>
            <person name="Ye Q."/>
            <person name="Zhou J."/>
            <person name="Richardson P."/>
            <person name="Fields M.W."/>
        </authorList>
    </citation>
    <scope>NUCLEOTIDE SEQUENCE [LARGE SCALE GENOMIC DNA]</scope>
    <source>
        <strain evidence="14">QYMF</strain>
    </source>
</reference>
<dbReference type="PROSITE" id="PS50110">
    <property type="entry name" value="RESPONSE_REGULATORY"/>
    <property type="match status" value="1"/>
</dbReference>
<evidence type="ECO:0000256" key="11">
    <source>
        <dbReference type="PROSITE-ProRule" id="PRU00169"/>
    </source>
</evidence>
<evidence type="ECO:0000256" key="1">
    <source>
        <dbReference type="ARBA" id="ARBA00004496"/>
    </source>
</evidence>
<evidence type="ECO:0000256" key="9">
    <source>
        <dbReference type="ARBA" id="ARBA00024867"/>
    </source>
</evidence>
<dbReference type="InterPro" id="IPR048714">
    <property type="entry name" value="DpiA-like_HTH"/>
</dbReference>
<dbReference type="HOGENOM" id="CLU_000445_39_0_9"/>
<dbReference type="InterPro" id="IPR036388">
    <property type="entry name" value="WH-like_DNA-bd_sf"/>
</dbReference>
<keyword evidence="4 10" id="KW-0902">Two-component regulatory system</keyword>
<evidence type="ECO:0000256" key="5">
    <source>
        <dbReference type="ARBA" id="ARBA00023015"/>
    </source>
</evidence>
<dbReference type="Proteomes" id="UP000001572">
    <property type="component" value="Chromosome"/>
</dbReference>
<feature type="modified residue" description="4-aspartylphosphate" evidence="11">
    <location>
        <position position="54"/>
    </location>
</feature>
<dbReference type="InterPro" id="IPR011006">
    <property type="entry name" value="CheY-like_superfamily"/>
</dbReference>
<evidence type="ECO:0000256" key="10">
    <source>
        <dbReference type="PIRNR" id="PIRNR006171"/>
    </source>
</evidence>
<evidence type="ECO:0000256" key="7">
    <source>
        <dbReference type="ARBA" id="ARBA00023159"/>
    </source>
</evidence>
<dbReference type="InterPro" id="IPR001789">
    <property type="entry name" value="Sig_transdc_resp-reg_receiver"/>
</dbReference>
<keyword evidence="5 10" id="KW-0805">Transcription regulation</keyword>